<dbReference type="GeneID" id="63789930"/>
<dbReference type="OrthoDB" id="78947at2759"/>
<dbReference type="InterPro" id="IPR010357">
    <property type="entry name" value="TXNDC17_dom"/>
</dbReference>
<dbReference type="PANTHER" id="PTHR12452:SF0">
    <property type="entry name" value="THIOREDOXIN DOMAIN-CONTAINING PROTEIN 17"/>
    <property type="match status" value="1"/>
</dbReference>
<accession>A0A364KME3</accession>
<dbReference type="InterPro" id="IPR036249">
    <property type="entry name" value="Thioredoxin-like_sf"/>
</dbReference>
<evidence type="ECO:0000256" key="1">
    <source>
        <dbReference type="ARBA" id="ARBA00008987"/>
    </source>
</evidence>
<reference evidence="3 4" key="1">
    <citation type="journal article" date="2017" name="Biotechnol. Biofuels">
        <title>Differential beta-glucosidase expression as a function of carbon source availability in Talaromyces amestolkiae: a genomic and proteomic approach.</title>
        <authorList>
            <person name="de Eugenio L.I."/>
            <person name="Mendez-Liter J.A."/>
            <person name="Nieto-Dominguez M."/>
            <person name="Alonso L."/>
            <person name="Gil-Munoz J."/>
            <person name="Barriuso J."/>
            <person name="Prieto A."/>
            <person name="Martinez M.J."/>
        </authorList>
    </citation>
    <scope>NUCLEOTIDE SEQUENCE [LARGE SCALE GENOMIC DNA]</scope>
    <source>
        <strain evidence="3 4">CIB</strain>
    </source>
</reference>
<dbReference type="GO" id="GO:0047134">
    <property type="term" value="F:protein-disulfide reductase [NAD(P)H] activity"/>
    <property type="evidence" value="ECO:0007669"/>
    <property type="project" value="InterPro"/>
</dbReference>
<dbReference type="AlphaFoldDB" id="A0A364KME3"/>
<protein>
    <recommendedName>
        <fullName evidence="2">Thioredoxin domain-containing protein</fullName>
    </recommendedName>
</protein>
<keyword evidence="4" id="KW-1185">Reference proteome</keyword>
<dbReference type="InterPro" id="IPR045108">
    <property type="entry name" value="TXNDC17-like"/>
</dbReference>
<dbReference type="FunFam" id="3.40.30.10:FF:000304">
    <property type="entry name" value="Unplaced genomic scaffold supercont1.12, whole genome shotgun sequence"/>
    <property type="match status" value="1"/>
</dbReference>
<dbReference type="PANTHER" id="PTHR12452">
    <property type="entry name" value="42-9-9 PROTEIN-RELATED"/>
    <property type="match status" value="1"/>
</dbReference>
<organism evidence="3 4">
    <name type="scientific">Talaromyces amestolkiae</name>
    <dbReference type="NCBI Taxonomy" id="1196081"/>
    <lineage>
        <taxon>Eukaryota</taxon>
        <taxon>Fungi</taxon>
        <taxon>Dikarya</taxon>
        <taxon>Ascomycota</taxon>
        <taxon>Pezizomycotina</taxon>
        <taxon>Eurotiomycetes</taxon>
        <taxon>Eurotiomycetidae</taxon>
        <taxon>Eurotiales</taxon>
        <taxon>Trichocomaceae</taxon>
        <taxon>Talaromyces</taxon>
        <taxon>Talaromyces sect. Talaromyces</taxon>
    </lineage>
</organism>
<dbReference type="Pfam" id="PF06110">
    <property type="entry name" value="TXD17-like_Trx"/>
    <property type="match status" value="1"/>
</dbReference>
<dbReference type="Gene3D" id="3.40.30.10">
    <property type="entry name" value="Glutaredoxin"/>
    <property type="match status" value="1"/>
</dbReference>
<dbReference type="STRING" id="1196081.A0A364KME3"/>
<proteinExistence type="inferred from homology"/>
<name>A0A364KME3_TALAM</name>
<sequence length="133" mass="14949">MPIVTDYKLPKSAEDLDLPADSNSPFFISFHASRDPKTGTPWCPDVRAALPPLETAFSADTAPRVAFIEVGQRPEWKDPKNVYRTKWNVHSTPTLARYERVDGKVKEVGRLEEAEILDSKKLKDLITRPSASL</sequence>
<gene>
    <name evidence="3" type="ORF">BHQ10_000713</name>
</gene>
<dbReference type="Proteomes" id="UP000249363">
    <property type="component" value="Unassembled WGS sequence"/>
</dbReference>
<dbReference type="GO" id="GO:0005829">
    <property type="term" value="C:cytosol"/>
    <property type="evidence" value="ECO:0007669"/>
    <property type="project" value="TreeGrafter"/>
</dbReference>
<dbReference type="SUPFAM" id="SSF52833">
    <property type="entry name" value="Thioredoxin-like"/>
    <property type="match status" value="1"/>
</dbReference>
<evidence type="ECO:0000313" key="3">
    <source>
        <dbReference type="EMBL" id="RAO64701.1"/>
    </source>
</evidence>
<evidence type="ECO:0000313" key="4">
    <source>
        <dbReference type="Proteomes" id="UP000249363"/>
    </source>
</evidence>
<evidence type="ECO:0000259" key="2">
    <source>
        <dbReference type="Pfam" id="PF06110"/>
    </source>
</evidence>
<comment type="caution">
    <text evidence="3">The sequence shown here is derived from an EMBL/GenBank/DDBJ whole genome shotgun (WGS) entry which is preliminary data.</text>
</comment>
<feature type="domain" description="Thioredoxin" evidence="2">
    <location>
        <begin position="21"/>
        <end position="125"/>
    </location>
</feature>
<dbReference type="EMBL" id="MIKG01000001">
    <property type="protein sequence ID" value="RAO64701.1"/>
    <property type="molecule type" value="Genomic_DNA"/>
</dbReference>
<comment type="similarity">
    <text evidence="1">Belongs to the thioredoxin family.</text>
</comment>
<dbReference type="RefSeq" id="XP_040729218.1">
    <property type="nucleotide sequence ID" value="XM_040879792.1"/>
</dbReference>